<dbReference type="PANTHER" id="PTHR35006:SF2">
    <property type="entry name" value="GLYOXALASE FAMILY PROTEIN (AFU_ORTHOLOGUE AFUA_5G14830)"/>
    <property type="match status" value="1"/>
</dbReference>
<dbReference type="CDD" id="cd07262">
    <property type="entry name" value="VOC_like"/>
    <property type="match status" value="1"/>
</dbReference>
<reference evidence="2" key="1">
    <citation type="journal article" date="2021" name="PeerJ">
        <title>Extensive microbial diversity within the chicken gut microbiome revealed by metagenomics and culture.</title>
        <authorList>
            <person name="Gilroy R."/>
            <person name="Ravi A."/>
            <person name="Getino M."/>
            <person name="Pursley I."/>
            <person name="Horton D.L."/>
            <person name="Alikhan N.F."/>
            <person name="Baker D."/>
            <person name="Gharbi K."/>
            <person name="Hall N."/>
            <person name="Watson M."/>
            <person name="Adriaenssens E.M."/>
            <person name="Foster-Nyarko E."/>
            <person name="Jarju S."/>
            <person name="Secka A."/>
            <person name="Antonio M."/>
            <person name="Oren A."/>
            <person name="Chaudhuri R.R."/>
            <person name="La Ragione R."/>
            <person name="Hildebrand F."/>
            <person name="Pallen M.J."/>
        </authorList>
    </citation>
    <scope>NUCLEOTIDE SEQUENCE</scope>
    <source>
        <strain evidence="2">ChiSjej2B20-17149</strain>
    </source>
</reference>
<dbReference type="RefSeq" id="WP_278918076.1">
    <property type="nucleotide sequence ID" value="NZ_DYTS01000374.1"/>
</dbReference>
<sequence length="122" mass="13250">MIGYVTLGTNDLQRGAAFYDALFAEMGAKRLWDRGTMIAWGVAMDKPAVVLTQPFDGQSASVGNGMMVALVVKSKDMVDRVYQKAIALGAKDEGPKGPRGEQFYAGYFRDLDGNKLNVFCMG</sequence>
<organism evidence="2 3">
    <name type="scientific">Pseudomonas lactis</name>
    <dbReference type="NCBI Taxonomy" id="1615674"/>
    <lineage>
        <taxon>Bacteria</taxon>
        <taxon>Pseudomonadati</taxon>
        <taxon>Pseudomonadota</taxon>
        <taxon>Gammaproteobacteria</taxon>
        <taxon>Pseudomonadales</taxon>
        <taxon>Pseudomonadaceae</taxon>
        <taxon>Pseudomonas</taxon>
    </lineage>
</organism>
<reference evidence="2" key="2">
    <citation type="submission" date="2021-09" db="EMBL/GenBank/DDBJ databases">
        <authorList>
            <person name="Gilroy R."/>
        </authorList>
    </citation>
    <scope>NUCLEOTIDE SEQUENCE</scope>
    <source>
        <strain evidence="2">ChiSjej2B20-17149</strain>
    </source>
</reference>
<dbReference type="Gene3D" id="3.10.180.10">
    <property type="entry name" value="2,3-Dihydroxybiphenyl 1,2-Dioxygenase, domain 1"/>
    <property type="match status" value="1"/>
</dbReference>
<dbReference type="InterPro" id="IPR037523">
    <property type="entry name" value="VOC_core"/>
</dbReference>
<dbReference type="AlphaFoldDB" id="A0A921T9X4"/>
<gene>
    <name evidence="2" type="ORF">K8W20_21110</name>
</gene>
<dbReference type="PANTHER" id="PTHR35006">
    <property type="entry name" value="GLYOXALASE FAMILY PROTEIN (AFU_ORTHOLOGUE AFUA_5G14830)"/>
    <property type="match status" value="1"/>
</dbReference>
<dbReference type="InterPro" id="IPR004360">
    <property type="entry name" value="Glyas_Fos-R_dOase_dom"/>
</dbReference>
<dbReference type="Pfam" id="PF00903">
    <property type="entry name" value="Glyoxalase"/>
    <property type="match status" value="1"/>
</dbReference>
<comment type="caution">
    <text evidence="2">The sequence shown here is derived from an EMBL/GenBank/DDBJ whole genome shotgun (WGS) entry which is preliminary data.</text>
</comment>
<evidence type="ECO:0000313" key="2">
    <source>
        <dbReference type="EMBL" id="HJH21197.1"/>
    </source>
</evidence>
<proteinExistence type="predicted"/>
<feature type="domain" description="VOC" evidence="1">
    <location>
        <begin position="1"/>
        <end position="121"/>
    </location>
</feature>
<evidence type="ECO:0000313" key="3">
    <source>
        <dbReference type="Proteomes" id="UP000752172"/>
    </source>
</evidence>
<dbReference type="EMBL" id="DYTS01000374">
    <property type="protein sequence ID" value="HJH21197.1"/>
    <property type="molecule type" value="Genomic_DNA"/>
</dbReference>
<accession>A0A921T9X4</accession>
<name>A0A921T9X4_9PSED</name>
<dbReference type="PROSITE" id="PS51819">
    <property type="entry name" value="VOC"/>
    <property type="match status" value="1"/>
</dbReference>
<evidence type="ECO:0000259" key="1">
    <source>
        <dbReference type="PROSITE" id="PS51819"/>
    </source>
</evidence>
<protein>
    <submittedName>
        <fullName evidence="2">VOC family protein</fullName>
    </submittedName>
</protein>
<dbReference type="InterPro" id="IPR029068">
    <property type="entry name" value="Glyas_Bleomycin-R_OHBP_Dase"/>
</dbReference>
<dbReference type="SUPFAM" id="SSF54593">
    <property type="entry name" value="Glyoxalase/Bleomycin resistance protein/Dihydroxybiphenyl dioxygenase"/>
    <property type="match status" value="1"/>
</dbReference>
<dbReference type="Proteomes" id="UP000752172">
    <property type="component" value="Unassembled WGS sequence"/>
</dbReference>